<protein>
    <recommendedName>
        <fullName evidence="3">Cyclin N-terminal domain-containing protein</fullName>
    </recommendedName>
</protein>
<sequence length="100" mass="11614">MEVMRNRAKAEKIDHNLDHTNLNSSVCSAVFFLLKMSEVKPELDLMSRSSKLLNILDRRGLELQGGMIFTGFRRIFIHFTRQKLLHFETELIVALPTRVV</sequence>
<dbReference type="Proteomes" id="UP000735302">
    <property type="component" value="Unassembled WGS sequence"/>
</dbReference>
<keyword evidence="2" id="KW-1185">Reference proteome</keyword>
<evidence type="ECO:0000313" key="1">
    <source>
        <dbReference type="EMBL" id="GFO08648.1"/>
    </source>
</evidence>
<comment type="caution">
    <text evidence="1">The sequence shown here is derived from an EMBL/GenBank/DDBJ whole genome shotgun (WGS) entry which is preliminary data.</text>
</comment>
<organism evidence="1 2">
    <name type="scientific">Plakobranchus ocellatus</name>
    <dbReference type="NCBI Taxonomy" id="259542"/>
    <lineage>
        <taxon>Eukaryota</taxon>
        <taxon>Metazoa</taxon>
        <taxon>Spiralia</taxon>
        <taxon>Lophotrochozoa</taxon>
        <taxon>Mollusca</taxon>
        <taxon>Gastropoda</taxon>
        <taxon>Heterobranchia</taxon>
        <taxon>Euthyneura</taxon>
        <taxon>Panpulmonata</taxon>
        <taxon>Sacoglossa</taxon>
        <taxon>Placobranchoidea</taxon>
        <taxon>Plakobranchidae</taxon>
        <taxon>Plakobranchus</taxon>
    </lineage>
</organism>
<dbReference type="AlphaFoldDB" id="A0AAV4AMX5"/>
<evidence type="ECO:0008006" key="3">
    <source>
        <dbReference type="Google" id="ProtNLM"/>
    </source>
</evidence>
<dbReference type="EMBL" id="BLXT01003974">
    <property type="protein sequence ID" value="GFO08648.1"/>
    <property type="molecule type" value="Genomic_DNA"/>
</dbReference>
<evidence type="ECO:0000313" key="2">
    <source>
        <dbReference type="Proteomes" id="UP000735302"/>
    </source>
</evidence>
<name>A0AAV4AMX5_9GAST</name>
<reference evidence="1 2" key="1">
    <citation type="journal article" date="2021" name="Elife">
        <title>Chloroplast acquisition without the gene transfer in kleptoplastic sea slugs, Plakobranchus ocellatus.</title>
        <authorList>
            <person name="Maeda T."/>
            <person name="Takahashi S."/>
            <person name="Yoshida T."/>
            <person name="Shimamura S."/>
            <person name="Takaki Y."/>
            <person name="Nagai Y."/>
            <person name="Toyoda A."/>
            <person name="Suzuki Y."/>
            <person name="Arimoto A."/>
            <person name="Ishii H."/>
            <person name="Satoh N."/>
            <person name="Nishiyama T."/>
            <person name="Hasebe M."/>
            <person name="Maruyama T."/>
            <person name="Minagawa J."/>
            <person name="Obokata J."/>
            <person name="Shigenobu S."/>
        </authorList>
    </citation>
    <scope>NUCLEOTIDE SEQUENCE [LARGE SCALE GENOMIC DNA]</scope>
</reference>
<proteinExistence type="predicted"/>
<gene>
    <name evidence="1" type="ORF">PoB_003515300</name>
</gene>
<accession>A0AAV4AMX5</accession>